<dbReference type="GO" id="GO:0032266">
    <property type="term" value="F:phosphatidylinositol-3-phosphate binding"/>
    <property type="evidence" value="ECO:0007669"/>
    <property type="project" value="UniProtKB-ARBA"/>
</dbReference>
<feature type="compositionally biased region" description="Polar residues" evidence="12">
    <location>
        <begin position="99"/>
        <end position="113"/>
    </location>
</feature>
<dbReference type="FunFam" id="2.130.10.10:FF:000145">
    <property type="entry name" value="WD repeat domain phosphoinositide-interacting protein 2"/>
    <property type="match status" value="1"/>
</dbReference>
<dbReference type="InterPro" id="IPR029071">
    <property type="entry name" value="Ubiquitin-like_domsf"/>
</dbReference>
<dbReference type="InterPro" id="IPR024682">
    <property type="entry name" value="Npl4_Ub-like_dom"/>
</dbReference>
<dbReference type="InterPro" id="IPR015943">
    <property type="entry name" value="WD40/YVTN_repeat-like_dom_sf"/>
</dbReference>
<dbReference type="GO" id="GO:0034497">
    <property type="term" value="P:protein localization to phagophore assembly site"/>
    <property type="evidence" value="ECO:0007669"/>
    <property type="project" value="UniProtKB-ARBA"/>
</dbReference>
<keyword evidence="5 11" id="KW-0863">Zinc-finger</keyword>
<dbReference type="SUPFAM" id="SSF50978">
    <property type="entry name" value="WD40 repeat-like"/>
    <property type="match status" value="1"/>
</dbReference>
<dbReference type="PROSITE" id="PS50199">
    <property type="entry name" value="ZF_RANBP2_2"/>
    <property type="match status" value="1"/>
</dbReference>
<dbReference type="GO" id="GO:0006950">
    <property type="term" value="P:response to stress"/>
    <property type="evidence" value="ECO:0007669"/>
    <property type="project" value="UniProtKB-ARBA"/>
</dbReference>
<comment type="caution">
    <text evidence="14">The sequence shown here is derived from an EMBL/GenBank/DDBJ whole genome shotgun (WGS) entry which is preliminary data.</text>
</comment>
<keyword evidence="9" id="KW-0472">Membrane</keyword>
<feature type="region of interest" description="Disordered" evidence="12">
    <location>
        <begin position="736"/>
        <end position="777"/>
    </location>
</feature>
<feature type="region of interest" description="Disordered" evidence="12">
    <location>
        <begin position="85"/>
        <end position="113"/>
    </location>
</feature>
<dbReference type="InterPro" id="IPR036322">
    <property type="entry name" value="WD40_repeat_dom_sf"/>
</dbReference>
<dbReference type="Pfam" id="PF21032">
    <property type="entry name" value="PROPPIN"/>
    <property type="match status" value="1"/>
</dbReference>
<dbReference type="Pfam" id="PF05020">
    <property type="entry name" value="zf-NPL4"/>
    <property type="match status" value="1"/>
</dbReference>
<organism evidence="14 15">
    <name type="scientific">Rotaria sordida</name>
    <dbReference type="NCBI Taxonomy" id="392033"/>
    <lineage>
        <taxon>Eukaryota</taxon>
        <taxon>Metazoa</taxon>
        <taxon>Spiralia</taxon>
        <taxon>Gnathifera</taxon>
        <taxon>Rotifera</taxon>
        <taxon>Eurotatoria</taxon>
        <taxon>Bdelloidea</taxon>
        <taxon>Philodinida</taxon>
        <taxon>Philodinidae</taxon>
        <taxon>Rotaria</taxon>
    </lineage>
</organism>
<evidence type="ECO:0000256" key="4">
    <source>
        <dbReference type="ARBA" id="ARBA00022737"/>
    </source>
</evidence>
<name>A0A815C616_9BILA</name>
<feature type="compositionally biased region" description="Polar residues" evidence="12">
    <location>
        <begin position="748"/>
        <end position="763"/>
    </location>
</feature>
<dbReference type="InterPro" id="IPR001680">
    <property type="entry name" value="WD40_rpt"/>
</dbReference>
<feature type="domain" description="RanBP2-type" evidence="13">
    <location>
        <begin position="285"/>
        <end position="314"/>
    </location>
</feature>
<evidence type="ECO:0000256" key="8">
    <source>
        <dbReference type="ARBA" id="ARBA00023121"/>
    </source>
</evidence>
<dbReference type="GO" id="GO:0012505">
    <property type="term" value="C:endomembrane system"/>
    <property type="evidence" value="ECO:0007669"/>
    <property type="project" value="UniProtKB-SubCell"/>
</dbReference>
<dbReference type="PROSITE" id="PS01358">
    <property type="entry name" value="ZF_RANBP2_1"/>
    <property type="match status" value="1"/>
</dbReference>
<dbReference type="Gene3D" id="2.130.10.10">
    <property type="entry name" value="YVTN repeat-like/Quinoprotein amine dehydrogenase"/>
    <property type="match status" value="1"/>
</dbReference>
<evidence type="ECO:0000256" key="12">
    <source>
        <dbReference type="SAM" id="MobiDB-lite"/>
    </source>
</evidence>
<proteinExistence type="inferred from homology"/>
<keyword evidence="3" id="KW-0479">Metal-binding</keyword>
<evidence type="ECO:0000256" key="11">
    <source>
        <dbReference type="PROSITE-ProRule" id="PRU00322"/>
    </source>
</evidence>
<dbReference type="SUPFAM" id="SSF54236">
    <property type="entry name" value="Ubiquitin-like"/>
    <property type="match status" value="1"/>
</dbReference>
<keyword evidence="6" id="KW-0862">Zinc</keyword>
<evidence type="ECO:0000256" key="9">
    <source>
        <dbReference type="ARBA" id="ARBA00023136"/>
    </source>
</evidence>
<protein>
    <recommendedName>
        <fullName evidence="13">RanBP2-type domain-containing protein</fullName>
    </recommendedName>
</protein>
<dbReference type="Pfam" id="PF11543">
    <property type="entry name" value="UN_NPL4"/>
    <property type="match status" value="1"/>
</dbReference>
<evidence type="ECO:0000313" key="15">
    <source>
        <dbReference type="Proteomes" id="UP000663889"/>
    </source>
</evidence>
<gene>
    <name evidence="14" type="ORF">SEV965_LOCUS25014</name>
</gene>
<keyword evidence="4" id="KW-0677">Repeat</keyword>
<dbReference type="AlphaFoldDB" id="A0A815C616"/>
<sequence>MSKTSILRVQSSDGTKRIDISSQDTYKTIYQKVAQAFSLSSIEDFTLYKEKNKQSPLGRTQNRTNFKHGDMIYLVAERENLFPTDTTSSSYGTHDLKSDTPTNGNSYASPKIGSFQTNNMGKLNTINNIDIKEDDVDIQLDKMDGRIPRKRNPQLCHHNVHGKCLHCIPIEPYDEEFLKNRNPPIKHMSFRAYIRKLQSSAASDSKISQMNNDGKTPKKPNTDQLDPLLDSIRTNDLNGVETWMEGSDWQTIVQVLQTHSPSPTAVTGNRPSYMDFEDQRDLTSSLSQWNCPRCTFINDGSSRICEICSCEKESDKKIMSTLVNRPSGGASSGITGASNDGSTDNDVLSQYKVLTLTFNQDCTSLAMGTRKTYALFTISPDNKIDEIYDCAYDDVCIIERLFSSSLTALVSNQAPRKLKVCHFKKGTEICSYSFANTILAVKLNRLRLIVCLEESIYIHNMRDMKVLHTIRDVPSNREGLCALSSNSENSYLAYPGSSLTGEVQVFDTLNLKSGVMISAHESPLAAIAFDMTGTKLATASNKGTVIRVHSAVDGTRLFEFRRGVRRAATIYSLAFSPDSMFLAASSNTETIHIFRLANPKEKAPEEATWMGYLGRKLSDVAHYLPKQTSEVLTQDRSFAFVHLQSPGMKTAIAMNVLNKTLKLFVAGYDGVVCVYEVNTNDGGECKQISQHLLFSMSSNSNNQQIVTTNETRNSIDGSGRTYSTNIITNDNATVPLSSTSPVTTPTTGKNFIHQSSNIPNDEQNFPRLPSSPPGLYD</sequence>
<dbReference type="SMART" id="SM00320">
    <property type="entry name" value="WD40"/>
    <property type="match status" value="2"/>
</dbReference>
<evidence type="ECO:0000256" key="3">
    <source>
        <dbReference type="ARBA" id="ARBA00022723"/>
    </source>
</evidence>
<comment type="subcellular location">
    <subcellularLocation>
        <location evidence="1">Endomembrane system</location>
        <topology evidence="1">Peripheral membrane protein</topology>
    </subcellularLocation>
</comment>
<evidence type="ECO:0000313" key="14">
    <source>
        <dbReference type="EMBL" id="CAF1276176.1"/>
    </source>
</evidence>
<evidence type="ECO:0000256" key="5">
    <source>
        <dbReference type="ARBA" id="ARBA00022771"/>
    </source>
</evidence>
<evidence type="ECO:0000256" key="10">
    <source>
        <dbReference type="ARBA" id="ARBA00025740"/>
    </source>
</evidence>
<keyword evidence="2" id="KW-0853">WD repeat</keyword>
<dbReference type="EMBL" id="CAJNOU010001972">
    <property type="protein sequence ID" value="CAF1276176.1"/>
    <property type="molecule type" value="Genomic_DNA"/>
</dbReference>
<evidence type="ECO:0000256" key="1">
    <source>
        <dbReference type="ARBA" id="ARBA00004184"/>
    </source>
</evidence>
<keyword evidence="7" id="KW-0072">Autophagy</keyword>
<evidence type="ECO:0000259" key="13">
    <source>
        <dbReference type="PROSITE" id="PS50199"/>
    </source>
</evidence>
<dbReference type="InterPro" id="IPR036443">
    <property type="entry name" value="Znf_RanBP2_sf"/>
</dbReference>
<dbReference type="InterPro" id="IPR001876">
    <property type="entry name" value="Znf_RanBP2"/>
</dbReference>
<keyword evidence="8" id="KW-0446">Lipid-binding</keyword>
<dbReference type="InterPro" id="IPR048720">
    <property type="entry name" value="PROPPIN"/>
</dbReference>
<comment type="similarity">
    <text evidence="10">Belongs to the WD repeat PROPPIN family.</text>
</comment>
<dbReference type="GO" id="GO:0008270">
    <property type="term" value="F:zinc ion binding"/>
    <property type="evidence" value="ECO:0007669"/>
    <property type="project" value="UniProtKB-KW"/>
</dbReference>
<feature type="region of interest" description="Disordered" evidence="12">
    <location>
        <begin position="201"/>
        <end position="227"/>
    </location>
</feature>
<reference evidence="14" key="1">
    <citation type="submission" date="2021-02" db="EMBL/GenBank/DDBJ databases">
        <authorList>
            <person name="Nowell W R."/>
        </authorList>
    </citation>
    <scope>NUCLEOTIDE SEQUENCE</scope>
</reference>
<dbReference type="Proteomes" id="UP000663889">
    <property type="component" value="Unassembled WGS sequence"/>
</dbReference>
<evidence type="ECO:0000256" key="7">
    <source>
        <dbReference type="ARBA" id="ARBA00023006"/>
    </source>
</evidence>
<dbReference type="PANTHER" id="PTHR11227">
    <property type="entry name" value="WD-REPEAT PROTEIN INTERACTING WITH PHOSPHOINOSIDES WIPI -RELATED"/>
    <property type="match status" value="1"/>
</dbReference>
<feature type="compositionally biased region" description="Low complexity" evidence="12">
    <location>
        <begin position="736"/>
        <end position="747"/>
    </location>
</feature>
<accession>A0A815C616</accession>
<dbReference type="InterPro" id="IPR007716">
    <property type="entry name" value="NPL4_Zn-bd_put"/>
</dbReference>
<dbReference type="SUPFAM" id="SSF90209">
    <property type="entry name" value="Ran binding protein zinc finger-like"/>
    <property type="match status" value="1"/>
</dbReference>
<dbReference type="SMART" id="SM00547">
    <property type="entry name" value="ZnF_RBZ"/>
    <property type="match status" value="1"/>
</dbReference>
<dbReference type="GO" id="GO:0000407">
    <property type="term" value="C:phagophore assembly site"/>
    <property type="evidence" value="ECO:0007669"/>
    <property type="project" value="UniProtKB-ARBA"/>
</dbReference>
<feature type="compositionally biased region" description="Polar residues" evidence="12">
    <location>
        <begin position="201"/>
        <end position="214"/>
    </location>
</feature>
<evidence type="ECO:0000256" key="6">
    <source>
        <dbReference type="ARBA" id="ARBA00022833"/>
    </source>
</evidence>
<dbReference type="Gene3D" id="2.30.30.380">
    <property type="entry name" value="Zn-finger domain of Sec23/24"/>
    <property type="match status" value="1"/>
</dbReference>
<dbReference type="Gene3D" id="3.10.20.90">
    <property type="entry name" value="Phosphatidylinositol 3-kinase Catalytic Subunit, Chain A, domain 1"/>
    <property type="match status" value="1"/>
</dbReference>
<evidence type="ECO:0000256" key="2">
    <source>
        <dbReference type="ARBA" id="ARBA00022574"/>
    </source>
</evidence>